<dbReference type="PANTHER" id="PTHR43630:SF2">
    <property type="entry name" value="GLYCOSYLTRANSFERASE"/>
    <property type="match status" value="1"/>
</dbReference>
<dbReference type="SMART" id="SM00028">
    <property type="entry name" value="TPR"/>
    <property type="match status" value="2"/>
</dbReference>
<evidence type="ECO:0000256" key="1">
    <source>
        <dbReference type="ARBA" id="ARBA00022737"/>
    </source>
</evidence>
<keyword evidence="6" id="KW-1185">Reference proteome</keyword>
<dbReference type="PROSITE" id="PS50005">
    <property type="entry name" value="TPR"/>
    <property type="match status" value="1"/>
</dbReference>
<dbReference type="GO" id="GO:0016740">
    <property type="term" value="F:transferase activity"/>
    <property type="evidence" value="ECO:0007669"/>
    <property type="project" value="UniProtKB-KW"/>
</dbReference>
<name>A0A1M6WVB7_9FIRM</name>
<organism evidence="5 6">
    <name type="scientific">Desulforamulus aeronauticus DSM 10349</name>
    <dbReference type="NCBI Taxonomy" id="1121421"/>
    <lineage>
        <taxon>Bacteria</taxon>
        <taxon>Bacillati</taxon>
        <taxon>Bacillota</taxon>
        <taxon>Clostridia</taxon>
        <taxon>Eubacteriales</taxon>
        <taxon>Peptococcaceae</taxon>
        <taxon>Desulforamulus</taxon>
    </lineage>
</organism>
<evidence type="ECO:0000256" key="3">
    <source>
        <dbReference type="PROSITE-ProRule" id="PRU00339"/>
    </source>
</evidence>
<proteinExistence type="predicted"/>
<evidence type="ECO:0000259" key="4">
    <source>
        <dbReference type="Pfam" id="PF00535"/>
    </source>
</evidence>
<dbReference type="Pfam" id="PF00535">
    <property type="entry name" value="Glycos_transf_2"/>
    <property type="match status" value="1"/>
</dbReference>
<dbReference type="EMBL" id="FRAR01000035">
    <property type="protein sequence ID" value="SHK97712.1"/>
    <property type="molecule type" value="Genomic_DNA"/>
</dbReference>
<dbReference type="PANTHER" id="PTHR43630">
    <property type="entry name" value="POLY-BETA-1,6-N-ACETYL-D-GLUCOSAMINE SYNTHASE"/>
    <property type="match status" value="1"/>
</dbReference>
<dbReference type="InterPro" id="IPR001173">
    <property type="entry name" value="Glyco_trans_2-like"/>
</dbReference>
<dbReference type="InterPro" id="IPR013105">
    <property type="entry name" value="TPR_2"/>
</dbReference>
<dbReference type="STRING" id="1121421.SAMN02745123_03785"/>
<keyword evidence="2 3" id="KW-0802">TPR repeat</keyword>
<dbReference type="InterPro" id="IPR029044">
    <property type="entry name" value="Nucleotide-diphossugar_trans"/>
</dbReference>
<accession>A0A1M6WVB7</accession>
<gene>
    <name evidence="5" type="ORF">SAMN02745123_03785</name>
</gene>
<dbReference type="Proteomes" id="UP000183997">
    <property type="component" value="Unassembled WGS sequence"/>
</dbReference>
<keyword evidence="1" id="KW-0677">Repeat</keyword>
<dbReference type="InterPro" id="IPR011990">
    <property type="entry name" value="TPR-like_helical_dom_sf"/>
</dbReference>
<keyword evidence="5" id="KW-0808">Transferase</keyword>
<dbReference type="Gene3D" id="1.25.40.10">
    <property type="entry name" value="Tetratricopeptide repeat domain"/>
    <property type="match status" value="1"/>
</dbReference>
<protein>
    <submittedName>
        <fullName evidence="5">Glycosyltransferase involved in cell wall bisynthesis</fullName>
    </submittedName>
</protein>
<dbReference type="AlphaFoldDB" id="A0A1M6WVB7"/>
<dbReference type="InterPro" id="IPR019734">
    <property type="entry name" value="TPR_rpt"/>
</dbReference>
<evidence type="ECO:0000256" key="2">
    <source>
        <dbReference type="ARBA" id="ARBA00022803"/>
    </source>
</evidence>
<dbReference type="CDD" id="cd02511">
    <property type="entry name" value="Beta4Glucosyltransferase"/>
    <property type="match status" value="1"/>
</dbReference>
<dbReference type="SUPFAM" id="SSF48452">
    <property type="entry name" value="TPR-like"/>
    <property type="match status" value="1"/>
</dbReference>
<evidence type="ECO:0000313" key="5">
    <source>
        <dbReference type="EMBL" id="SHK97712.1"/>
    </source>
</evidence>
<dbReference type="Gene3D" id="3.90.550.10">
    <property type="entry name" value="Spore Coat Polysaccharide Biosynthesis Protein SpsA, Chain A"/>
    <property type="match status" value="1"/>
</dbReference>
<evidence type="ECO:0000313" key="6">
    <source>
        <dbReference type="Proteomes" id="UP000183997"/>
    </source>
</evidence>
<reference evidence="6" key="1">
    <citation type="submission" date="2016-11" db="EMBL/GenBank/DDBJ databases">
        <authorList>
            <person name="Varghese N."/>
            <person name="Submissions S."/>
        </authorList>
    </citation>
    <scope>NUCLEOTIDE SEQUENCE [LARGE SCALE GENOMIC DNA]</scope>
    <source>
        <strain evidence="6">DSM 10349</strain>
    </source>
</reference>
<dbReference type="SUPFAM" id="SSF53448">
    <property type="entry name" value="Nucleotide-diphospho-sugar transferases"/>
    <property type="match status" value="1"/>
</dbReference>
<feature type="domain" description="Glycosyltransferase 2-like" evidence="4">
    <location>
        <begin position="20"/>
        <end position="131"/>
    </location>
</feature>
<feature type="repeat" description="TPR" evidence="3">
    <location>
        <begin position="337"/>
        <end position="370"/>
    </location>
</feature>
<dbReference type="Pfam" id="PF07719">
    <property type="entry name" value="TPR_2"/>
    <property type="match status" value="1"/>
</dbReference>
<sequence>MIGCNVWLRGGIMQKDFSVSLCMIVRNEEEWLERCLTSVQRVVDEVVIVDTGSTDKTKEICRRYPAKVYDFAWTESFAEARNFSIERASGEWILWLDADEELRVENIQEFRKALQSVEKNLFLLPLVNYYGKLPADLNRAYLFASHRLFRNHKGIKFIGNIHEYLDVDEIRKAGQAEIMPSTTIHHYGYMDYVTEAKEKNKRNLFMLEKERKHPEYSPWIDYHIASEYYRAKNYEEAFNQVNLSIGRFLGRKQIPPSLLYKLKYDILITLGSFEGAWPGIEKAIALYPEYVDLHFYKGLIFFAREMFAEAILVFKHCLELGKKQVQGYLTLVGCGGYQAWYFMGRCYEKLGNRKEAANAYTQTVSQYPDHKEAQQRLLTLS</sequence>